<evidence type="ECO:0000256" key="3">
    <source>
        <dbReference type="ARBA" id="ARBA00023004"/>
    </source>
</evidence>
<dbReference type="PROSITE" id="PS51007">
    <property type="entry name" value="CYTC"/>
    <property type="match status" value="1"/>
</dbReference>
<dbReference type="AlphaFoldDB" id="A0A4V4U8Q5"/>
<evidence type="ECO:0000259" key="6">
    <source>
        <dbReference type="PROSITE" id="PS51007"/>
    </source>
</evidence>
<dbReference type="Pfam" id="PF13442">
    <property type="entry name" value="Cytochrome_CBB3"/>
    <property type="match status" value="1"/>
</dbReference>
<evidence type="ECO:0000256" key="2">
    <source>
        <dbReference type="ARBA" id="ARBA00022723"/>
    </source>
</evidence>
<dbReference type="RefSeq" id="WP_136691466.1">
    <property type="nucleotide sequence ID" value="NZ_SSHH01000001.1"/>
</dbReference>
<dbReference type="SUPFAM" id="SSF46626">
    <property type="entry name" value="Cytochrome c"/>
    <property type="match status" value="1"/>
</dbReference>
<protein>
    <submittedName>
        <fullName evidence="7">Cytochrome c</fullName>
    </submittedName>
</protein>
<proteinExistence type="predicted"/>
<evidence type="ECO:0000256" key="4">
    <source>
        <dbReference type="PROSITE-ProRule" id="PRU00433"/>
    </source>
</evidence>
<keyword evidence="3 4" id="KW-0408">Iron</keyword>
<feature type="domain" description="Cytochrome c" evidence="6">
    <location>
        <begin position="31"/>
        <end position="124"/>
    </location>
</feature>
<dbReference type="Proteomes" id="UP000309389">
    <property type="component" value="Unassembled WGS sequence"/>
</dbReference>
<sequence>MSIRLTLGTLAASTLLLGVAAAREPVRDIERADLPGQQVFARQCAPCHGTGPGDDGSPMLPGTAALAAKYEGALPAALELRSDLSAPVLTLFVRRGSGAMPMFRKAELTDAQIEELAAYLAATAALNTPATD</sequence>
<reference evidence="7 8" key="1">
    <citation type="submission" date="2019-04" db="EMBL/GenBank/DDBJ databases">
        <title>Altererythrobacter aquimixticola sp. nov., isolated from sediment of junction between the ocean and a freshwater spring.</title>
        <authorList>
            <person name="Yoon J.-H."/>
        </authorList>
    </citation>
    <scope>NUCLEOTIDE SEQUENCE [LARGE SCALE GENOMIC DNA]</scope>
    <source>
        <strain evidence="7 8">SSKS-13</strain>
    </source>
</reference>
<dbReference type="EMBL" id="SSHH01000001">
    <property type="protein sequence ID" value="TIX50947.1"/>
    <property type="molecule type" value="Genomic_DNA"/>
</dbReference>
<dbReference type="OrthoDB" id="7427921at2"/>
<dbReference type="Gene3D" id="1.10.760.10">
    <property type="entry name" value="Cytochrome c-like domain"/>
    <property type="match status" value="1"/>
</dbReference>
<keyword evidence="1 4" id="KW-0349">Heme</keyword>
<feature type="chain" id="PRO_5020627026" evidence="5">
    <location>
        <begin position="23"/>
        <end position="132"/>
    </location>
</feature>
<evidence type="ECO:0000313" key="8">
    <source>
        <dbReference type="Proteomes" id="UP000309389"/>
    </source>
</evidence>
<evidence type="ECO:0000256" key="1">
    <source>
        <dbReference type="ARBA" id="ARBA00022617"/>
    </source>
</evidence>
<comment type="caution">
    <text evidence="7">The sequence shown here is derived from an EMBL/GenBank/DDBJ whole genome shotgun (WGS) entry which is preliminary data.</text>
</comment>
<evidence type="ECO:0000256" key="5">
    <source>
        <dbReference type="SAM" id="SignalP"/>
    </source>
</evidence>
<gene>
    <name evidence="7" type="ORF">E5222_00170</name>
</gene>
<dbReference type="GO" id="GO:0020037">
    <property type="term" value="F:heme binding"/>
    <property type="evidence" value="ECO:0007669"/>
    <property type="project" value="InterPro"/>
</dbReference>
<dbReference type="InterPro" id="IPR036909">
    <property type="entry name" value="Cyt_c-like_dom_sf"/>
</dbReference>
<keyword evidence="5" id="KW-0732">Signal</keyword>
<evidence type="ECO:0000313" key="7">
    <source>
        <dbReference type="EMBL" id="TIX50947.1"/>
    </source>
</evidence>
<dbReference type="InterPro" id="IPR009056">
    <property type="entry name" value="Cyt_c-like_dom"/>
</dbReference>
<name>A0A4V4U8Q5_9SPHN</name>
<keyword evidence="8" id="KW-1185">Reference proteome</keyword>
<dbReference type="GO" id="GO:0009055">
    <property type="term" value="F:electron transfer activity"/>
    <property type="evidence" value="ECO:0007669"/>
    <property type="project" value="InterPro"/>
</dbReference>
<organism evidence="7 8">
    <name type="scientific">Alteraurantiacibacter aquimixticola</name>
    <dbReference type="NCBI Taxonomy" id="2489173"/>
    <lineage>
        <taxon>Bacteria</taxon>
        <taxon>Pseudomonadati</taxon>
        <taxon>Pseudomonadota</taxon>
        <taxon>Alphaproteobacteria</taxon>
        <taxon>Sphingomonadales</taxon>
        <taxon>Erythrobacteraceae</taxon>
        <taxon>Alteraurantiacibacter</taxon>
    </lineage>
</organism>
<dbReference type="GO" id="GO:0046872">
    <property type="term" value="F:metal ion binding"/>
    <property type="evidence" value="ECO:0007669"/>
    <property type="project" value="UniProtKB-KW"/>
</dbReference>
<feature type="signal peptide" evidence="5">
    <location>
        <begin position="1"/>
        <end position="22"/>
    </location>
</feature>
<keyword evidence="2 4" id="KW-0479">Metal-binding</keyword>
<accession>A0A4V4U8Q5</accession>